<evidence type="ECO:0000256" key="2">
    <source>
        <dbReference type="SAM" id="SignalP"/>
    </source>
</evidence>
<accession>A0A8J2JLB9</accession>
<feature type="compositionally biased region" description="Basic and acidic residues" evidence="1">
    <location>
        <begin position="35"/>
        <end position="46"/>
    </location>
</feature>
<dbReference type="OrthoDB" id="76388at2759"/>
<evidence type="ECO:0000313" key="4">
    <source>
        <dbReference type="Proteomes" id="UP000708208"/>
    </source>
</evidence>
<comment type="caution">
    <text evidence="3">The sequence shown here is derived from an EMBL/GenBank/DDBJ whole genome shotgun (WGS) entry which is preliminary data.</text>
</comment>
<dbReference type="AlphaFoldDB" id="A0A8J2JLB9"/>
<keyword evidence="2" id="KW-0732">Signal</keyword>
<organism evidence="3 4">
    <name type="scientific">Allacma fusca</name>
    <dbReference type="NCBI Taxonomy" id="39272"/>
    <lineage>
        <taxon>Eukaryota</taxon>
        <taxon>Metazoa</taxon>
        <taxon>Ecdysozoa</taxon>
        <taxon>Arthropoda</taxon>
        <taxon>Hexapoda</taxon>
        <taxon>Collembola</taxon>
        <taxon>Symphypleona</taxon>
        <taxon>Sminthuridae</taxon>
        <taxon>Allacma</taxon>
    </lineage>
</organism>
<feature type="compositionally biased region" description="Polar residues" evidence="1">
    <location>
        <begin position="52"/>
        <end position="63"/>
    </location>
</feature>
<evidence type="ECO:0000256" key="1">
    <source>
        <dbReference type="SAM" id="MobiDB-lite"/>
    </source>
</evidence>
<feature type="signal peptide" evidence="2">
    <location>
        <begin position="1"/>
        <end position="17"/>
    </location>
</feature>
<feature type="region of interest" description="Disordered" evidence="1">
    <location>
        <begin position="35"/>
        <end position="71"/>
    </location>
</feature>
<reference evidence="3" key="1">
    <citation type="submission" date="2021-06" db="EMBL/GenBank/DDBJ databases">
        <authorList>
            <person name="Hodson N. C."/>
            <person name="Mongue J. A."/>
            <person name="Jaron S. K."/>
        </authorList>
    </citation>
    <scope>NUCLEOTIDE SEQUENCE</scope>
</reference>
<sequence length="119" mass="12924">MKYLCLALLCSVAVVAALDDSGKYVRDDSGKYVPDDSGKYVRDDSGKYVPDNSGQYVRDNSGQYVPDNSGKYVPQGRVRRQSCEPTGTPCDYLGRNGHFTNCCTGLCFQLAEDPIGGGH</sequence>
<name>A0A8J2JLB9_9HEXA</name>
<protein>
    <submittedName>
        <fullName evidence="3">Uncharacterized protein</fullName>
    </submittedName>
</protein>
<proteinExistence type="predicted"/>
<dbReference type="EMBL" id="CAJVCH010090786">
    <property type="protein sequence ID" value="CAG7722602.1"/>
    <property type="molecule type" value="Genomic_DNA"/>
</dbReference>
<keyword evidence="4" id="KW-1185">Reference proteome</keyword>
<feature type="chain" id="PRO_5035301261" evidence="2">
    <location>
        <begin position="18"/>
        <end position="119"/>
    </location>
</feature>
<evidence type="ECO:0000313" key="3">
    <source>
        <dbReference type="EMBL" id="CAG7722602.1"/>
    </source>
</evidence>
<feature type="non-terminal residue" evidence="3">
    <location>
        <position position="1"/>
    </location>
</feature>
<gene>
    <name evidence="3" type="ORF">AFUS01_LOCUS11731</name>
</gene>
<dbReference type="Proteomes" id="UP000708208">
    <property type="component" value="Unassembled WGS sequence"/>
</dbReference>